<dbReference type="PANTHER" id="PTHR10579">
    <property type="entry name" value="CALCIUM-ACTIVATED CHLORIDE CHANNEL REGULATOR"/>
    <property type="match status" value="1"/>
</dbReference>
<dbReference type="Proteomes" id="UP001239522">
    <property type="component" value="Chromosome"/>
</dbReference>
<dbReference type="Gene3D" id="3.40.50.410">
    <property type="entry name" value="von Willebrand factor, type A domain"/>
    <property type="match status" value="1"/>
</dbReference>
<evidence type="ECO:0000256" key="1">
    <source>
        <dbReference type="SAM" id="MobiDB-lite"/>
    </source>
</evidence>
<keyword evidence="2" id="KW-0472">Membrane</keyword>
<feature type="signal peptide" evidence="3">
    <location>
        <begin position="1"/>
        <end position="35"/>
    </location>
</feature>
<dbReference type="InterPro" id="IPR002035">
    <property type="entry name" value="VWF_A"/>
</dbReference>
<name>A0ABY9HFF0_9ACTN</name>
<feature type="region of interest" description="Disordered" evidence="1">
    <location>
        <begin position="451"/>
        <end position="470"/>
    </location>
</feature>
<reference evidence="5 6" key="1">
    <citation type="submission" date="2023-03" db="EMBL/GenBank/DDBJ databases">
        <title>Isolation and description of six Streptomyces strains from soil environments, able to metabolize different microbial glucans.</title>
        <authorList>
            <person name="Widen T."/>
            <person name="Larsbrink J."/>
        </authorList>
    </citation>
    <scope>NUCLEOTIDE SEQUENCE [LARGE SCALE GENOMIC DNA]</scope>
    <source>
        <strain evidence="5 6">Mut1</strain>
    </source>
</reference>
<dbReference type="InterPro" id="IPR036465">
    <property type="entry name" value="vWFA_dom_sf"/>
</dbReference>
<dbReference type="CDD" id="cd00198">
    <property type="entry name" value="vWFA"/>
    <property type="match status" value="1"/>
</dbReference>
<dbReference type="RefSeq" id="WP_306052213.1">
    <property type="nucleotide sequence ID" value="NZ_CP120997.1"/>
</dbReference>
<dbReference type="Pfam" id="PF13519">
    <property type="entry name" value="VWA_2"/>
    <property type="match status" value="1"/>
</dbReference>
<evidence type="ECO:0000256" key="3">
    <source>
        <dbReference type="SAM" id="SignalP"/>
    </source>
</evidence>
<evidence type="ECO:0000313" key="6">
    <source>
        <dbReference type="Proteomes" id="UP001239522"/>
    </source>
</evidence>
<dbReference type="InterPro" id="IPR051266">
    <property type="entry name" value="CLCR"/>
</dbReference>
<dbReference type="SMART" id="SM00327">
    <property type="entry name" value="VWA"/>
    <property type="match status" value="1"/>
</dbReference>
<keyword evidence="2" id="KW-0812">Transmembrane</keyword>
<dbReference type="PANTHER" id="PTHR10579:SF43">
    <property type="entry name" value="ZINC FINGER (C3HC4-TYPE RING FINGER) FAMILY PROTEIN"/>
    <property type="match status" value="1"/>
</dbReference>
<feature type="transmembrane region" description="Helical" evidence="2">
    <location>
        <begin position="393"/>
        <end position="413"/>
    </location>
</feature>
<accession>A0ABY9HFF0</accession>
<feature type="domain" description="VWFA" evidence="4">
    <location>
        <begin position="59"/>
        <end position="239"/>
    </location>
</feature>
<keyword evidence="3" id="KW-0732">Signal</keyword>
<proteinExistence type="predicted"/>
<sequence>MKHTGPSRPLRYGARCAALLAAALLAATPATTAHAAPAAPDPTRAEIYRALRLDQEPADYVILVDTSGSMTQEGRYNTVRSTLRPFLDGLTPEDHVALFTFDSRTEARYVGAAGDTSKIIAALPGSPTPDGDTDIGAALDAALKEVARDDASPVASIVLLTDGEHRPAAHSRYPKASGPAWNALNERAESVAGRTELAGYAIPLGGGATGAGLLGNVVPDTTVLRPDGIQDLGAYLSRAGDRTRARKAARLLAPDIGKGVTATWQNDGETDLSDGSATAKLTLRSTTARLPLTVTGLHASVTDPDLTVRRLPDHLTLEPGASRTYEIELSGRPHAGALPYRRTEHTRATLRLTGKVTSAWQQPLGPDVRLRTPQAVRVAKAELPLRATVGSTAFLPALAVALVLIAGAGWLAWRRVSRPPLRGVLLLSTPFGGPLPERIVIQGRRMALRPVSTGGHGTLHGRRRSTGEGPRVDLHIRFTPDGSAARTTNAVCGPGGEVVVGGVSFTYLGEHGRVPAEGGPG</sequence>
<protein>
    <submittedName>
        <fullName evidence="5">VWA domain-containing protein</fullName>
    </submittedName>
</protein>
<organism evidence="5 6">
    <name type="scientific">Streptomyces castrisilvae</name>
    <dbReference type="NCBI Taxonomy" id="3033811"/>
    <lineage>
        <taxon>Bacteria</taxon>
        <taxon>Bacillati</taxon>
        <taxon>Actinomycetota</taxon>
        <taxon>Actinomycetes</taxon>
        <taxon>Kitasatosporales</taxon>
        <taxon>Streptomycetaceae</taxon>
        <taxon>Streptomyces</taxon>
    </lineage>
</organism>
<evidence type="ECO:0000256" key="2">
    <source>
        <dbReference type="SAM" id="Phobius"/>
    </source>
</evidence>
<keyword evidence="2" id="KW-1133">Transmembrane helix</keyword>
<gene>
    <name evidence="5" type="ORF">P8A18_05420</name>
</gene>
<keyword evidence="6" id="KW-1185">Reference proteome</keyword>
<dbReference type="EMBL" id="CP120997">
    <property type="protein sequence ID" value="WLQ32924.1"/>
    <property type="molecule type" value="Genomic_DNA"/>
</dbReference>
<evidence type="ECO:0000313" key="5">
    <source>
        <dbReference type="EMBL" id="WLQ32924.1"/>
    </source>
</evidence>
<evidence type="ECO:0000259" key="4">
    <source>
        <dbReference type="PROSITE" id="PS50234"/>
    </source>
</evidence>
<feature type="chain" id="PRO_5046684126" evidence="3">
    <location>
        <begin position="36"/>
        <end position="521"/>
    </location>
</feature>
<dbReference type="PROSITE" id="PS50234">
    <property type="entry name" value="VWFA"/>
    <property type="match status" value="1"/>
</dbReference>
<dbReference type="SUPFAM" id="SSF53300">
    <property type="entry name" value="vWA-like"/>
    <property type="match status" value="1"/>
</dbReference>